<organism evidence="3 4">
    <name type="scientific">Xanthomonas sacchari</name>
    <dbReference type="NCBI Taxonomy" id="56458"/>
    <lineage>
        <taxon>Bacteria</taxon>
        <taxon>Pseudomonadati</taxon>
        <taxon>Pseudomonadota</taxon>
        <taxon>Gammaproteobacteria</taxon>
        <taxon>Lysobacterales</taxon>
        <taxon>Lysobacteraceae</taxon>
        <taxon>Xanthomonas</taxon>
    </lineage>
</organism>
<dbReference type="EMBL" id="CP099534">
    <property type="protein sequence ID" value="UYK88394.1"/>
    <property type="molecule type" value="Genomic_DNA"/>
</dbReference>
<evidence type="ECO:0000313" key="3">
    <source>
        <dbReference type="EMBL" id="UYK88394.1"/>
    </source>
</evidence>
<feature type="signal peptide" evidence="1">
    <location>
        <begin position="1"/>
        <end position="19"/>
    </location>
</feature>
<gene>
    <name evidence="2" type="ORF">NB700_002053</name>
    <name evidence="3" type="ORF">NG824_18265</name>
</gene>
<protein>
    <submittedName>
        <fullName evidence="3">Uncharacterized protein</fullName>
    </submittedName>
</protein>
<proteinExistence type="predicted"/>
<evidence type="ECO:0000313" key="2">
    <source>
        <dbReference type="EMBL" id="MCW0399497.1"/>
    </source>
</evidence>
<evidence type="ECO:0000313" key="5">
    <source>
        <dbReference type="Proteomes" id="UP001320843"/>
    </source>
</evidence>
<evidence type="ECO:0000256" key="1">
    <source>
        <dbReference type="SAM" id="SignalP"/>
    </source>
</evidence>
<sequence>MKRLVVASVLTLLSFQAPAFERVHAKVSKLYSESNRFTLVVADSDIPQQCGGVFYEVYRDEATPHFKELYSLALAAFTSKANVEIVVKGCADVDRAVIDHMAIY</sequence>
<accession>A0AA46Y807</accession>
<dbReference type="RefSeq" id="WP_153752204.1">
    <property type="nucleotide sequence ID" value="NZ_CP099530.1"/>
</dbReference>
<name>A0AA46Y807_9XANT</name>
<keyword evidence="5" id="KW-1185">Reference proteome</keyword>
<evidence type="ECO:0000313" key="4">
    <source>
        <dbReference type="Proteomes" id="UP001164392"/>
    </source>
</evidence>
<dbReference type="AlphaFoldDB" id="A0AA46Y807"/>
<reference evidence="3 5" key="1">
    <citation type="submission" date="2022-06" db="EMBL/GenBank/DDBJ databases">
        <title>Dynamics of rice microbiomes reveals core vertical transmitted seed endophytes.</title>
        <authorList>
            <person name="Liao K."/>
            <person name="Zhang X."/>
        </authorList>
    </citation>
    <scope>NUCLEOTIDE SEQUENCE</scope>
    <source>
        <strain evidence="3">JR3-14</strain>
        <strain evidence="2 5">YT10-10-1</strain>
    </source>
</reference>
<feature type="chain" id="PRO_5041318396" evidence="1">
    <location>
        <begin position="20"/>
        <end position="104"/>
    </location>
</feature>
<keyword evidence="1" id="KW-0732">Signal</keyword>
<dbReference type="Proteomes" id="UP001320843">
    <property type="component" value="Unassembled WGS sequence"/>
</dbReference>
<dbReference type="Proteomes" id="UP001164392">
    <property type="component" value="Chromosome"/>
</dbReference>
<dbReference type="EMBL" id="JANFWR010000012">
    <property type="protein sequence ID" value="MCW0399497.1"/>
    <property type="molecule type" value="Genomic_DNA"/>
</dbReference>